<name>A0A2Z5ZIN7_9PROT</name>
<dbReference type="Proteomes" id="UP000270034">
    <property type="component" value="Chromosome"/>
</dbReference>
<dbReference type="KEGG" id="aot:AcetOri_orf02438"/>
<sequence length="181" mass="21211">MQDRNRLIIATNHKNIVSHSREIEFITSLERRSLGIPQSIQENISKILNDIFPDKNNIPDLLSMDFNSSKINLLKQKTEKLRHINITQDMVDDINDSLEQKSKENKQKIDTQKKNASLSIRKSTEKNNFIPNNNIENEDDWINNYDIISVNALLARVIKFSEFDDIEDKIENINHHIKIQF</sequence>
<protein>
    <submittedName>
        <fullName evidence="1">Hybrid sensor histidine kinase/response regulator</fullName>
    </submittedName>
</protein>
<evidence type="ECO:0000313" key="1">
    <source>
        <dbReference type="EMBL" id="BBC79967.1"/>
    </source>
</evidence>
<organism evidence="1 2">
    <name type="scientific">Acetobacter orientalis</name>
    <dbReference type="NCBI Taxonomy" id="146474"/>
    <lineage>
        <taxon>Bacteria</taxon>
        <taxon>Pseudomonadati</taxon>
        <taxon>Pseudomonadota</taxon>
        <taxon>Alphaproteobacteria</taxon>
        <taxon>Acetobacterales</taxon>
        <taxon>Acetobacteraceae</taxon>
        <taxon>Acetobacter</taxon>
    </lineage>
</organism>
<keyword evidence="1" id="KW-0418">Kinase</keyword>
<dbReference type="EMBL" id="AP018515">
    <property type="protein sequence ID" value="BBC79967.1"/>
    <property type="molecule type" value="Genomic_DNA"/>
</dbReference>
<proteinExistence type="predicted"/>
<dbReference type="GO" id="GO:0016301">
    <property type="term" value="F:kinase activity"/>
    <property type="evidence" value="ECO:0007669"/>
    <property type="project" value="UniProtKB-KW"/>
</dbReference>
<evidence type="ECO:0000313" key="2">
    <source>
        <dbReference type="Proteomes" id="UP000270034"/>
    </source>
</evidence>
<reference evidence="1 2" key="1">
    <citation type="submission" date="2018-02" db="EMBL/GenBank/DDBJ databases">
        <title>Acetobacter orientalis genome.</title>
        <authorList>
            <person name="Nakashima N."/>
            <person name="Tamura T."/>
        </authorList>
    </citation>
    <scope>NUCLEOTIDE SEQUENCE [LARGE SCALE GENOMIC DNA]</scope>
    <source>
        <strain evidence="1 2">FAN1</strain>
    </source>
</reference>
<keyword evidence="1" id="KW-0808">Transferase</keyword>
<gene>
    <name evidence="1" type="ORF">AcetOrient_orf02438</name>
</gene>
<accession>A0A2Z5ZIN7</accession>
<dbReference type="AlphaFoldDB" id="A0A2Z5ZIN7"/>